<dbReference type="Gene3D" id="2.40.50.140">
    <property type="entry name" value="Nucleic acid-binding proteins"/>
    <property type="match status" value="1"/>
</dbReference>
<sequence length="80" mass="8677">MTNYGKIHSYDTAKGAGMITPDKGGDALPFNKTDLQQQAQEPRTNQRYGYDTRQVDGGKAHATNLQMEQGNSGSGSKQQS</sequence>
<protein>
    <submittedName>
        <fullName evidence="2">Cold-shock protein</fullName>
    </submittedName>
</protein>
<dbReference type="Proteomes" id="UP001216558">
    <property type="component" value="Unassembled WGS sequence"/>
</dbReference>
<dbReference type="EMBL" id="JAQQXQ010000008">
    <property type="protein sequence ID" value="MDC8755263.1"/>
    <property type="molecule type" value="Genomic_DNA"/>
</dbReference>
<dbReference type="RefSeq" id="WP_273678474.1">
    <property type="nucleotide sequence ID" value="NZ_JAQQXQ010000008.1"/>
</dbReference>
<feature type="compositionally biased region" description="Polar residues" evidence="1">
    <location>
        <begin position="33"/>
        <end position="47"/>
    </location>
</feature>
<proteinExistence type="predicted"/>
<reference evidence="2 3" key="1">
    <citation type="submission" date="2022-10" db="EMBL/GenBank/DDBJ databases">
        <title>Erythrobacter sp. sf7 Genome sequencing.</title>
        <authorList>
            <person name="Park S."/>
        </authorList>
    </citation>
    <scope>NUCLEOTIDE SEQUENCE [LARGE SCALE GENOMIC DNA]</scope>
    <source>
        <strain evidence="3">sf7</strain>
    </source>
</reference>
<keyword evidence="3" id="KW-1185">Reference proteome</keyword>
<accession>A0ABT5JT07</accession>
<name>A0ABT5JT07_9SPHN</name>
<feature type="compositionally biased region" description="Low complexity" evidence="1">
    <location>
        <begin position="69"/>
        <end position="80"/>
    </location>
</feature>
<dbReference type="InterPro" id="IPR012340">
    <property type="entry name" value="NA-bd_OB-fold"/>
</dbReference>
<feature type="region of interest" description="Disordered" evidence="1">
    <location>
        <begin position="1"/>
        <end position="80"/>
    </location>
</feature>
<comment type="caution">
    <text evidence="2">The sequence shown here is derived from an EMBL/GenBank/DDBJ whole genome shotgun (WGS) entry which is preliminary data.</text>
</comment>
<evidence type="ECO:0000313" key="3">
    <source>
        <dbReference type="Proteomes" id="UP001216558"/>
    </source>
</evidence>
<organism evidence="2 3">
    <name type="scientific">Erythrobacter fulvus</name>
    <dbReference type="NCBI Taxonomy" id="2987523"/>
    <lineage>
        <taxon>Bacteria</taxon>
        <taxon>Pseudomonadati</taxon>
        <taxon>Pseudomonadota</taxon>
        <taxon>Alphaproteobacteria</taxon>
        <taxon>Sphingomonadales</taxon>
        <taxon>Erythrobacteraceae</taxon>
        <taxon>Erythrobacter/Porphyrobacter group</taxon>
        <taxon>Erythrobacter</taxon>
    </lineage>
</organism>
<evidence type="ECO:0000256" key="1">
    <source>
        <dbReference type="SAM" id="MobiDB-lite"/>
    </source>
</evidence>
<gene>
    <name evidence="2" type="ORF">OIK40_11495</name>
</gene>
<evidence type="ECO:0000313" key="2">
    <source>
        <dbReference type="EMBL" id="MDC8755263.1"/>
    </source>
</evidence>